<dbReference type="GO" id="GO:0046872">
    <property type="term" value="F:metal ion binding"/>
    <property type="evidence" value="ECO:0007669"/>
    <property type="project" value="UniProtKB-KW"/>
</dbReference>
<evidence type="ECO:0000313" key="5">
    <source>
        <dbReference type="EMBL" id="MPY49948.1"/>
    </source>
</evidence>
<sequence>MTAVHPPGDTRAGGPPTTRGEYRPAQPTGAVRGARPGPGHCATGPDDAEARGGYVLAEASAERPDALLVAAGGDEPVALAARRILEAESIGTRVVAMPRPDRFAQQDQEYQDTVLPPDTPVRVSVEAGAALGWYALLSDAGRTVGIDEFGYRAPGESLSRHCGLTPERVAAAVRAGLARARRKAA</sequence>
<evidence type="ECO:0000313" key="6">
    <source>
        <dbReference type="Proteomes" id="UP000373149"/>
    </source>
</evidence>
<dbReference type="Pfam" id="PF22613">
    <property type="entry name" value="Transketolase_C_1"/>
    <property type="match status" value="1"/>
</dbReference>
<evidence type="ECO:0000256" key="2">
    <source>
        <dbReference type="ARBA" id="ARBA00022842"/>
    </source>
</evidence>
<dbReference type="GO" id="GO:0006098">
    <property type="term" value="P:pentose-phosphate shunt"/>
    <property type="evidence" value="ECO:0007669"/>
    <property type="project" value="TreeGrafter"/>
</dbReference>
<dbReference type="Proteomes" id="UP000373149">
    <property type="component" value="Unassembled WGS sequence"/>
</dbReference>
<dbReference type="SUPFAM" id="SSF52922">
    <property type="entry name" value="TK C-terminal domain-like"/>
    <property type="match status" value="1"/>
</dbReference>
<evidence type="ECO:0000259" key="4">
    <source>
        <dbReference type="Pfam" id="PF22613"/>
    </source>
</evidence>
<evidence type="ECO:0000256" key="3">
    <source>
        <dbReference type="SAM" id="MobiDB-lite"/>
    </source>
</evidence>
<reference evidence="5 6" key="1">
    <citation type="submission" date="2019-09" db="EMBL/GenBank/DDBJ databases">
        <authorList>
            <person name="Duangmal K."/>
            <person name="Teo W.F.A."/>
            <person name="Lipun K."/>
        </authorList>
    </citation>
    <scope>NUCLEOTIDE SEQUENCE [LARGE SCALE GENOMIC DNA]</scope>
    <source>
        <strain evidence="5 6">K1PN6</strain>
    </source>
</reference>
<dbReference type="InterPro" id="IPR055152">
    <property type="entry name" value="Transketolase-like_C_2"/>
</dbReference>
<evidence type="ECO:0000256" key="1">
    <source>
        <dbReference type="ARBA" id="ARBA00022723"/>
    </source>
</evidence>
<dbReference type="PANTHER" id="PTHR43522:SF2">
    <property type="entry name" value="TRANSKETOLASE 1-RELATED"/>
    <property type="match status" value="1"/>
</dbReference>
<dbReference type="Gene3D" id="3.40.50.920">
    <property type="match status" value="1"/>
</dbReference>
<feature type="region of interest" description="Disordered" evidence="3">
    <location>
        <begin position="1"/>
        <end position="49"/>
    </location>
</feature>
<protein>
    <recommendedName>
        <fullName evidence="4">Transketolase-like C-terminal domain-containing protein</fullName>
    </recommendedName>
</protein>
<dbReference type="InterPro" id="IPR009014">
    <property type="entry name" value="Transketo_C/PFOR_II"/>
</dbReference>
<proteinExistence type="predicted"/>
<keyword evidence="2" id="KW-0460">Magnesium</keyword>
<feature type="domain" description="Transketolase-like C-terminal" evidence="4">
    <location>
        <begin position="52"/>
        <end position="165"/>
    </location>
</feature>
<gene>
    <name evidence="5" type="ORF">FPZ41_15775</name>
</gene>
<dbReference type="GO" id="GO:0005829">
    <property type="term" value="C:cytosol"/>
    <property type="evidence" value="ECO:0007669"/>
    <property type="project" value="TreeGrafter"/>
</dbReference>
<comment type="caution">
    <text evidence="5">The sequence shown here is derived from an EMBL/GenBank/DDBJ whole genome shotgun (WGS) entry which is preliminary data.</text>
</comment>
<accession>A0A5N8WTS8</accession>
<dbReference type="EMBL" id="VMNX01000049">
    <property type="protein sequence ID" value="MPY49948.1"/>
    <property type="molecule type" value="Genomic_DNA"/>
</dbReference>
<keyword evidence="6" id="KW-1185">Reference proteome</keyword>
<dbReference type="GO" id="GO:0004802">
    <property type="term" value="F:transketolase activity"/>
    <property type="evidence" value="ECO:0007669"/>
    <property type="project" value="TreeGrafter"/>
</dbReference>
<dbReference type="RefSeq" id="WP_152863112.1">
    <property type="nucleotide sequence ID" value="NZ_VMNX01000049.1"/>
</dbReference>
<dbReference type="AlphaFoldDB" id="A0A5N8WTS8"/>
<dbReference type="InterPro" id="IPR033247">
    <property type="entry name" value="Transketolase_fam"/>
</dbReference>
<name>A0A5N8WTS8_9ACTN</name>
<organism evidence="5 6">
    <name type="scientific">Streptomyces acidicola</name>
    <dbReference type="NCBI Taxonomy" id="2596892"/>
    <lineage>
        <taxon>Bacteria</taxon>
        <taxon>Bacillati</taxon>
        <taxon>Actinomycetota</taxon>
        <taxon>Actinomycetes</taxon>
        <taxon>Kitasatosporales</taxon>
        <taxon>Streptomycetaceae</taxon>
        <taxon>Streptomyces</taxon>
    </lineage>
</organism>
<keyword evidence="1" id="KW-0479">Metal-binding</keyword>
<dbReference type="PANTHER" id="PTHR43522">
    <property type="entry name" value="TRANSKETOLASE"/>
    <property type="match status" value="1"/>
</dbReference>